<dbReference type="Pfam" id="PF12969">
    <property type="entry name" value="DUF3857"/>
    <property type="match status" value="1"/>
</dbReference>
<sequence>MLTRFIVTTLFLFFSLLVSGQAQQFQDAEFGVIPDSLASLQLPADYADASYMITNQERDVRFQEEGNSIVAIMDYHVRLKIFDNSNPEASLITIPYYFENDMEQVSDIRGWTHLPSGKRVPLQSKDIRTVNINARYNVKEFRMPLVQDGSILEYRYTIKRKYIEELPDFYLSHSVPTAAAKTSITYPRYMRYNVIMENNSTPIQNDIVLRDTSSVPKIFTIPQPLPVVTERWMAYNIPPTTKKSYISSLDDYRAKIKFMLSEFGIPRQSLENSWAVAVARMREKTNPLKIITENKKARAVGDSLATTLDFSSNLALQDSIYQYLNRRMSFSGAHHAYSETTDTVVLNGNAADQAAINQTLIAMLRGAGIEAYPVLISTKQSGKINKDFPSFYQFNGQLVQTVVNGQSFLLDASFSHGRPGLIPFDSYNSPGLLFKTDTFEWVDIAPSASRFDIQVAFDGALSKKGTLSGSLEITEKGYPAREVRRQQANGKNDGGILRSTLFERYPDMAIDSAEVITDVRSDSVVLSGQITIENYAQSFSNGLEYPPMLVGYRQENPFESTARTLPVTLDAPERLKVSYSIALPSGFSVKEGKQNQSMGFPGAKFREQYDMQANRLNYGYQINIAQKNFSTALFPRLYDLYERWVELSNSTWLIER</sequence>
<dbReference type="Proteomes" id="UP000324595">
    <property type="component" value="Unassembled WGS sequence"/>
</dbReference>
<reference evidence="3 4" key="1">
    <citation type="submission" date="2019-07" db="EMBL/GenBank/DDBJ databases">
        <title>Genomic Encyclopedia of Archaeal and Bacterial Type Strains, Phase II (KMG-II): from individual species to whole genera.</title>
        <authorList>
            <person name="Goeker M."/>
        </authorList>
    </citation>
    <scope>NUCLEOTIDE SEQUENCE [LARGE SCALE GENOMIC DNA]</scope>
    <source>
        <strain evidence="3 4">DSM 21935</strain>
    </source>
</reference>
<dbReference type="EMBL" id="VNHY01000003">
    <property type="protein sequence ID" value="TYP92627.1"/>
    <property type="molecule type" value="Genomic_DNA"/>
</dbReference>
<proteinExistence type="predicted"/>
<accession>A0A5D3YH74</accession>
<keyword evidence="1" id="KW-0732">Signal</keyword>
<evidence type="ECO:0000259" key="2">
    <source>
        <dbReference type="Pfam" id="PF12969"/>
    </source>
</evidence>
<dbReference type="Gene3D" id="3.10.620.30">
    <property type="match status" value="1"/>
</dbReference>
<keyword evidence="4" id="KW-1185">Reference proteome</keyword>
<evidence type="ECO:0000313" key="3">
    <source>
        <dbReference type="EMBL" id="TYP92627.1"/>
    </source>
</evidence>
<dbReference type="Gene3D" id="2.60.40.3140">
    <property type="match status" value="1"/>
</dbReference>
<dbReference type="InterPro" id="IPR024618">
    <property type="entry name" value="DUF3857"/>
</dbReference>
<feature type="signal peptide" evidence="1">
    <location>
        <begin position="1"/>
        <end position="24"/>
    </location>
</feature>
<evidence type="ECO:0000256" key="1">
    <source>
        <dbReference type="SAM" id="SignalP"/>
    </source>
</evidence>
<comment type="caution">
    <text evidence="3">The sequence shown here is derived from an EMBL/GenBank/DDBJ whole genome shotgun (WGS) entry which is preliminary data.</text>
</comment>
<organism evidence="3 4">
    <name type="scientific">Fodinibius salinus</name>
    <dbReference type="NCBI Taxonomy" id="860790"/>
    <lineage>
        <taxon>Bacteria</taxon>
        <taxon>Pseudomonadati</taxon>
        <taxon>Balneolota</taxon>
        <taxon>Balneolia</taxon>
        <taxon>Balneolales</taxon>
        <taxon>Balneolaceae</taxon>
        <taxon>Fodinibius</taxon>
    </lineage>
</organism>
<feature type="domain" description="DUF3857" evidence="2">
    <location>
        <begin position="75"/>
        <end position="195"/>
    </location>
</feature>
<feature type="chain" id="PRO_5023050147" description="DUF3857 domain-containing protein" evidence="1">
    <location>
        <begin position="25"/>
        <end position="656"/>
    </location>
</feature>
<dbReference type="AlphaFoldDB" id="A0A5D3YH74"/>
<protein>
    <recommendedName>
        <fullName evidence="2">DUF3857 domain-containing protein</fullName>
    </recommendedName>
</protein>
<name>A0A5D3YH74_9BACT</name>
<evidence type="ECO:0000313" key="4">
    <source>
        <dbReference type="Proteomes" id="UP000324595"/>
    </source>
</evidence>
<dbReference type="Gene3D" id="2.60.120.1130">
    <property type="match status" value="1"/>
</dbReference>
<gene>
    <name evidence="3" type="ORF">LX73_1989</name>
</gene>